<dbReference type="Gene3D" id="3.40.50.1820">
    <property type="entry name" value="alpha/beta hydrolase"/>
    <property type="match status" value="1"/>
</dbReference>
<dbReference type="Pfam" id="PF00450">
    <property type="entry name" value="Peptidase_S10"/>
    <property type="match status" value="1"/>
</dbReference>
<dbReference type="AlphaFoldDB" id="A0A914EDM5"/>
<dbReference type="Proteomes" id="UP000887540">
    <property type="component" value="Unplaced"/>
</dbReference>
<sequence length="151" mass="17264">MHFKPYFLLKFAIYFQFSNLVVSAISKDDDLIQNLPGLIFDIGVKQYSGYFNLSSGNLIHYWLIEAQSDPETKPLILWLNGGPGCSSLIGLFEELGPFRPNPDGKTLFENIFSWNKVANLLFFESPRDVGFSYRDPHLPPNNTYNDDYVSL</sequence>
<evidence type="ECO:0000256" key="1">
    <source>
        <dbReference type="ARBA" id="ARBA00009431"/>
    </source>
</evidence>
<evidence type="ECO:0000256" key="2">
    <source>
        <dbReference type="SAM" id="SignalP"/>
    </source>
</evidence>
<feature type="signal peptide" evidence="2">
    <location>
        <begin position="1"/>
        <end position="23"/>
    </location>
</feature>
<dbReference type="WBParaSite" id="ACRNAN_scaffold7483.g23704.t1">
    <property type="protein sequence ID" value="ACRNAN_scaffold7483.g23704.t1"/>
    <property type="gene ID" value="ACRNAN_scaffold7483.g23704"/>
</dbReference>
<comment type="similarity">
    <text evidence="1">Belongs to the peptidase S10 family.</text>
</comment>
<dbReference type="PANTHER" id="PTHR11802:SF201">
    <property type="entry name" value="CARBOXYPEPTIDASE"/>
    <property type="match status" value="1"/>
</dbReference>
<dbReference type="InterPro" id="IPR029058">
    <property type="entry name" value="AB_hydrolase_fold"/>
</dbReference>
<keyword evidence="2" id="KW-0732">Signal</keyword>
<protein>
    <submittedName>
        <fullName evidence="4">Uncharacterized protein</fullName>
    </submittedName>
</protein>
<dbReference type="SUPFAM" id="SSF53474">
    <property type="entry name" value="alpha/beta-Hydrolases"/>
    <property type="match status" value="1"/>
</dbReference>
<dbReference type="PANTHER" id="PTHR11802">
    <property type="entry name" value="SERINE PROTEASE FAMILY S10 SERINE CARBOXYPEPTIDASE"/>
    <property type="match status" value="1"/>
</dbReference>
<evidence type="ECO:0000313" key="4">
    <source>
        <dbReference type="WBParaSite" id="ACRNAN_scaffold7483.g23704.t1"/>
    </source>
</evidence>
<reference evidence="4" key="1">
    <citation type="submission" date="2022-11" db="UniProtKB">
        <authorList>
            <consortium name="WormBaseParasite"/>
        </authorList>
    </citation>
    <scope>IDENTIFICATION</scope>
</reference>
<name>A0A914EDM5_9BILA</name>
<organism evidence="3 4">
    <name type="scientific">Acrobeloides nanus</name>
    <dbReference type="NCBI Taxonomy" id="290746"/>
    <lineage>
        <taxon>Eukaryota</taxon>
        <taxon>Metazoa</taxon>
        <taxon>Ecdysozoa</taxon>
        <taxon>Nematoda</taxon>
        <taxon>Chromadorea</taxon>
        <taxon>Rhabditida</taxon>
        <taxon>Tylenchina</taxon>
        <taxon>Cephalobomorpha</taxon>
        <taxon>Cephaloboidea</taxon>
        <taxon>Cephalobidae</taxon>
        <taxon>Acrobeloides</taxon>
    </lineage>
</organism>
<dbReference type="GO" id="GO:0006508">
    <property type="term" value="P:proteolysis"/>
    <property type="evidence" value="ECO:0007669"/>
    <property type="project" value="InterPro"/>
</dbReference>
<feature type="chain" id="PRO_5037479422" evidence="2">
    <location>
        <begin position="24"/>
        <end position="151"/>
    </location>
</feature>
<accession>A0A914EDM5</accession>
<keyword evidence="3" id="KW-1185">Reference proteome</keyword>
<proteinExistence type="inferred from homology"/>
<dbReference type="InterPro" id="IPR001563">
    <property type="entry name" value="Peptidase_S10"/>
</dbReference>
<evidence type="ECO:0000313" key="3">
    <source>
        <dbReference type="Proteomes" id="UP000887540"/>
    </source>
</evidence>
<dbReference type="GO" id="GO:0004185">
    <property type="term" value="F:serine-type carboxypeptidase activity"/>
    <property type="evidence" value="ECO:0007669"/>
    <property type="project" value="InterPro"/>
</dbReference>